<dbReference type="GO" id="GO:0016491">
    <property type="term" value="F:oxidoreductase activity"/>
    <property type="evidence" value="ECO:0007669"/>
    <property type="project" value="UniProtKB-KW"/>
</dbReference>
<dbReference type="EMBL" id="WWEQ01000015">
    <property type="protein sequence ID" value="MYM19386.1"/>
    <property type="molecule type" value="Genomic_DNA"/>
</dbReference>
<evidence type="ECO:0000256" key="2">
    <source>
        <dbReference type="ARBA" id="ARBA00022746"/>
    </source>
</evidence>
<organism evidence="7 8">
    <name type="scientific">Brevibacterium rongguiense</name>
    <dbReference type="NCBI Taxonomy" id="2695267"/>
    <lineage>
        <taxon>Bacteria</taxon>
        <taxon>Bacillati</taxon>
        <taxon>Actinomycetota</taxon>
        <taxon>Actinomycetes</taxon>
        <taxon>Micrococcales</taxon>
        <taxon>Brevibacteriaceae</taxon>
        <taxon>Brevibacterium</taxon>
    </lineage>
</organism>
<dbReference type="PANTHER" id="PTHR43734">
    <property type="entry name" value="PHYTOENE DESATURASE"/>
    <property type="match status" value="1"/>
</dbReference>
<dbReference type="PANTHER" id="PTHR43734:SF1">
    <property type="entry name" value="PHYTOENE DESATURASE"/>
    <property type="match status" value="1"/>
</dbReference>
<evidence type="ECO:0000256" key="4">
    <source>
        <dbReference type="RuleBase" id="RU362075"/>
    </source>
</evidence>
<feature type="signal peptide" evidence="5">
    <location>
        <begin position="1"/>
        <end position="20"/>
    </location>
</feature>
<evidence type="ECO:0000256" key="3">
    <source>
        <dbReference type="ARBA" id="ARBA00023002"/>
    </source>
</evidence>
<evidence type="ECO:0000256" key="1">
    <source>
        <dbReference type="ARBA" id="ARBA00004829"/>
    </source>
</evidence>
<evidence type="ECO:0000313" key="8">
    <source>
        <dbReference type="Proteomes" id="UP000469215"/>
    </source>
</evidence>
<reference evidence="7 8" key="1">
    <citation type="submission" date="2020-01" db="EMBL/GenBank/DDBJ databases">
        <authorList>
            <person name="Deng T."/>
        </authorList>
    </citation>
    <scope>NUCLEOTIDE SEQUENCE [LARGE SCALE GENOMIC DNA]</scope>
    <source>
        <strain evidence="7 8">5221</strain>
    </source>
</reference>
<name>A0A6N9H6K2_9MICO</name>
<dbReference type="InterPro" id="IPR036188">
    <property type="entry name" value="FAD/NAD-bd_sf"/>
</dbReference>
<comment type="pathway">
    <text evidence="1 4">Carotenoid biosynthesis.</text>
</comment>
<comment type="similarity">
    <text evidence="4">Belongs to the carotenoid/retinoid oxidoreductase family.</text>
</comment>
<gene>
    <name evidence="7" type="primary">crtI</name>
    <name evidence="7" type="ORF">GSY69_05230</name>
</gene>
<proteinExistence type="inferred from homology"/>
<dbReference type="NCBIfam" id="TIGR02734">
    <property type="entry name" value="crtI_fam"/>
    <property type="match status" value="1"/>
</dbReference>
<evidence type="ECO:0000256" key="5">
    <source>
        <dbReference type="SAM" id="SignalP"/>
    </source>
</evidence>
<comment type="caution">
    <text evidence="7">The sequence shown here is derived from an EMBL/GenBank/DDBJ whole genome shotgun (WGS) entry which is preliminary data.</text>
</comment>
<keyword evidence="3 4" id="KW-0560">Oxidoreductase</keyword>
<dbReference type="SUPFAM" id="SSF51905">
    <property type="entry name" value="FAD/NAD(P)-binding domain"/>
    <property type="match status" value="1"/>
</dbReference>
<dbReference type="Gene3D" id="3.50.50.60">
    <property type="entry name" value="FAD/NAD(P)-binding domain"/>
    <property type="match status" value="2"/>
</dbReference>
<sequence length="510" mass="54095">MRVIVIGGGIAGLASAALLAADGHDVTVLERRAAVGGRAGFARAAGFGFDTGPSWYLMPEVFDRFFARFGTSAAAEYGLEDIEPGYRVFGAAGTGSSGPLDISPATVREVFEGLEAGAGQRLDAYLREADGIYDLALDHFLYTNFARPGAFARRSVLARLPQLPGLFGTSLQHRVDARFSHPLLRQILGFPAVFLGTSPQRAPALFALMSRLDLIDGPAYPRGGMRAVIAAVERVARAAGARIVTGAEAVALPAGRGTGARRIERVVARVSDGAGGRERLAEFPADLVVGACDLHHLETQVIDPRLRAVPQRTWERRDPGIGALVIMLGVRGRVPQLAHHTMVFSADWEDNFDQIFGPRARLPWPASAYVCAPSRTDPEVAPAGCENLFVLVPAPANPSLRAGQSGVEAYADRIVDALGQRIGAADLRERTLTRTVMAPGDFEGAYHAWSGSALGPANTLFQSAFFRGGVQHPKAANLLRAGAFAAPGVGLPMCLISADNLAAHVRGDRR</sequence>
<keyword evidence="8" id="KW-1185">Reference proteome</keyword>
<dbReference type="InterPro" id="IPR014105">
    <property type="entry name" value="Carotenoid/retinoid_OxRdtase"/>
</dbReference>
<accession>A0A6N9H6K2</accession>
<keyword evidence="2 4" id="KW-0125">Carotenoid biosynthesis</keyword>
<protein>
    <submittedName>
        <fullName evidence="7">Phytoene desaturase</fullName>
    </submittedName>
</protein>
<dbReference type="AlphaFoldDB" id="A0A6N9H6K2"/>
<feature type="chain" id="PRO_5038490474" evidence="5">
    <location>
        <begin position="21"/>
        <end position="510"/>
    </location>
</feature>
<keyword evidence="5" id="KW-0732">Signal</keyword>
<dbReference type="RefSeq" id="WP_160952818.1">
    <property type="nucleotide sequence ID" value="NZ_WWEQ01000015.1"/>
</dbReference>
<dbReference type="InterPro" id="IPR002937">
    <property type="entry name" value="Amino_oxidase"/>
</dbReference>
<feature type="domain" description="Amine oxidase" evidence="6">
    <location>
        <begin position="10"/>
        <end position="505"/>
    </location>
</feature>
<dbReference type="Pfam" id="PF01593">
    <property type="entry name" value="Amino_oxidase"/>
    <property type="match status" value="1"/>
</dbReference>
<evidence type="ECO:0000313" key="7">
    <source>
        <dbReference type="EMBL" id="MYM19386.1"/>
    </source>
</evidence>
<dbReference type="GO" id="GO:0016117">
    <property type="term" value="P:carotenoid biosynthetic process"/>
    <property type="evidence" value="ECO:0007669"/>
    <property type="project" value="UniProtKB-KW"/>
</dbReference>
<evidence type="ECO:0000259" key="6">
    <source>
        <dbReference type="Pfam" id="PF01593"/>
    </source>
</evidence>
<dbReference type="Proteomes" id="UP000469215">
    <property type="component" value="Unassembled WGS sequence"/>
</dbReference>